<gene>
    <name evidence="5" type="ORF">QBC38DRAFT_473785</name>
</gene>
<dbReference type="GO" id="GO:0031083">
    <property type="term" value="C:BLOC-1 complex"/>
    <property type="evidence" value="ECO:0007669"/>
    <property type="project" value="InterPro"/>
</dbReference>
<dbReference type="GO" id="GO:0016197">
    <property type="term" value="P:endosomal transport"/>
    <property type="evidence" value="ECO:0007669"/>
    <property type="project" value="TreeGrafter"/>
</dbReference>
<dbReference type="AlphaFoldDB" id="A0AAN7BSM6"/>
<reference evidence="5" key="1">
    <citation type="journal article" date="2023" name="Mol. Phylogenet. Evol.">
        <title>Genome-scale phylogeny and comparative genomics of the fungal order Sordariales.</title>
        <authorList>
            <person name="Hensen N."/>
            <person name="Bonometti L."/>
            <person name="Westerberg I."/>
            <person name="Brannstrom I.O."/>
            <person name="Guillou S."/>
            <person name="Cros-Aarteil S."/>
            <person name="Calhoun S."/>
            <person name="Haridas S."/>
            <person name="Kuo A."/>
            <person name="Mondo S."/>
            <person name="Pangilinan J."/>
            <person name="Riley R."/>
            <person name="LaButti K."/>
            <person name="Andreopoulos B."/>
            <person name="Lipzen A."/>
            <person name="Chen C."/>
            <person name="Yan M."/>
            <person name="Daum C."/>
            <person name="Ng V."/>
            <person name="Clum A."/>
            <person name="Steindorff A."/>
            <person name="Ohm R.A."/>
            <person name="Martin F."/>
            <person name="Silar P."/>
            <person name="Natvig D.O."/>
            <person name="Lalanne C."/>
            <person name="Gautier V."/>
            <person name="Ament-Velasquez S.L."/>
            <person name="Kruys A."/>
            <person name="Hutchinson M.I."/>
            <person name="Powell A.J."/>
            <person name="Barry K."/>
            <person name="Miller A.N."/>
            <person name="Grigoriev I.V."/>
            <person name="Debuchy R."/>
            <person name="Gladieux P."/>
            <person name="Hiltunen Thoren M."/>
            <person name="Johannesson H."/>
        </authorList>
    </citation>
    <scope>NUCLEOTIDE SEQUENCE</scope>
    <source>
        <strain evidence="5">CBS 990.96</strain>
    </source>
</reference>
<dbReference type="PANTHER" id="PTHR13073">
    <property type="entry name" value="BLOC-1 COMPLEX SUBUNIT 1"/>
    <property type="match status" value="1"/>
</dbReference>
<protein>
    <recommendedName>
        <fullName evidence="2">Biogenesis of lysosome-related organelles complex 1 subunit 1</fullName>
    </recommendedName>
</protein>
<evidence type="ECO:0000256" key="1">
    <source>
        <dbReference type="ARBA" id="ARBA00007133"/>
    </source>
</evidence>
<proteinExistence type="inferred from homology"/>
<feature type="compositionally biased region" description="Acidic residues" evidence="4">
    <location>
        <begin position="211"/>
        <end position="221"/>
    </location>
</feature>
<comment type="similarity">
    <text evidence="1">Belongs to the BLOC1S1 family.</text>
</comment>
<dbReference type="EMBL" id="MU865313">
    <property type="protein sequence ID" value="KAK4228936.1"/>
    <property type="molecule type" value="Genomic_DNA"/>
</dbReference>
<comment type="caution">
    <text evidence="5">The sequence shown here is derived from an EMBL/GenBank/DDBJ whole genome shotgun (WGS) entry which is preliminary data.</text>
</comment>
<feature type="compositionally biased region" description="Basic and acidic residues" evidence="4">
    <location>
        <begin position="234"/>
        <end position="247"/>
    </location>
</feature>
<feature type="region of interest" description="Disordered" evidence="4">
    <location>
        <begin position="194"/>
        <end position="247"/>
    </location>
</feature>
<feature type="compositionally biased region" description="Low complexity" evidence="4">
    <location>
        <begin position="1"/>
        <end position="12"/>
    </location>
</feature>
<accession>A0AAN7BSM6</accession>
<evidence type="ECO:0000256" key="3">
    <source>
        <dbReference type="SAM" id="Coils"/>
    </source>
</evidence>
<evidence type="ECO:0000256" key="4">
    <source>
        <dbReference type="SAM" id="MobiDB-lite"/>
    </source>
</evidence>
<dbReference type="InterPro" id="IPR009395">
    <property type="entry name" value="BLOC1S1"/>
</dbReference>
<dbReference type="Proteomes" id="UP001301958">
    <property type="component" value="Unassembled WGS sequence"/>
</dbReference>
<name>A0AAN7BSM6_9PEZI</name>
<feature type="compositionally biased region" description="Low complexity" evidence="4">
    <location>
        <begin position="28"/>
        <end position="90"/>
    </location>
</feature>
<dbReference type="PANTHER" id="PTHR13073:SF0">
    <property type="entry name" value="BIOGENESIS OF LYSOSOME-RELATED ORGANELLES COMPLEX 1 SUBUNIT 1"/>
    <property type="match status" value="1"/>
</dbReference>
<feature type="compositionally biased region" description="Polar residues" evidence="4">
    <location>
        <begin position="91"/>
        <end position="101"/>
    </location>
</feature>
<reference evidence="5" key="2">
    <citation type="submission" date="2023-05" db="EMBL/GenBank/DDBJ databases">
        <authorList>
            <consortium name="Lawrence Berkeley National Laboratory"/>
            <person name="Steindorff A."/>
            <person name="Hensen N."/>
            <person name="Bonometti L."/>
            <person name="Westerberg I."/>
            <person name="Brannstrom I.O."/>
            <person name="Guillou S."/>
            <person name="Cros-Aarteil S."/>
            <person name="Calhoun S."/>
            <person name="Haridas S."/>
            <person name="Kuo A."/>
            <person name="Mondo S."/>
            <person name="Pangilinan J."/>
            <person name="Riley R."/>
            <person name="Labutti K."/>
            <person name="Andreopoulos B."/>
            <person name="Lipzen A."/>
            <person name="Chen C."/>
            <person name="Yanf M."/>
            <person name="Daum C."/>
            <person name="Ng V."/>
            <person name="Clum A."/>
            <person name="Ohm R."/>
            <person name="Martin F."/>
            <person name="Silar P."/>
            <person name="Natvig D."/>
            <person name="Lalanne C."/>
            <person name="Gautier V."/>
            <person name="Ament-Velasquez S.L."/>
            <person name="Kruys A."/>
            <person name="Hutchinson M.I."/>
            <person name="Powell A.J."/>
            <person name="Barry K."/>
            <person name="Miller A.N."/>
            <person name="Grigoriev I.V."/>
            <person name="Debuchy R."/>
            <person name="Gladieux P."/>
            <person name="Thoren M.H."/>
            <person name="Johannesson H."/>
        </authorList>
    </citation>
    <scope>NUCLEOTIDE SEQUENCE</scope>
    <source>
        <strain evidence="5">CBS 990.96</strain>
    </source>
</reference>
<keyword evidence="6" id="KW-1185">Reference proteome</keyword>
<evidence type="ECO:0000313" key="6">
    <source>
        <dbReference type="Proteomes" id="UP001301958"/>
    </source>
</evidence>
<dbReference type="Pfam" id="PF06320">
    <property type="entry name" value="GCN5L1"/>
    <property type="match status" value="1"/>
</dbReference>
<evidence type="ECO:0000256" key="2">
    <source>
        <dbReference type="ARBA" id="ARBA00019577"/>
    </source>
</evidence>
<sequence>MLIMASSSSSAAGPSRFLCPSQPRPSEPSITNTTAIASTPSPSTSSTSISLSSFPKPSTTSTTPSRSSSSSNNLPFSNSTRSSRASTTSTLLPQQPNSTSINQAKQAVTATLGNLLDRELSHRAELLHANNNAILKQEKDVKRGIEVLKRENDKLEKVVRETGKKVKEIGNVQNWAEMLEREFMILEETLRIVDRGEEDSEEGSWSGSGSDWDEGEEEEVRAEDVPLPDSRASSVEREDLDHHRILE</sequence>
<organism evidence="5 6">
    <name type="scientific">Podospora fimiseda</name>
    <dbReference type="NCBI Taxonomy" id="252190"/>
    <lineage>
        <taxon>Eukaryota</taxon>
        <taxon>Fungi</taxon>
        <taxon>Dikarya</taxon>
        <taxon>Ascomycota</taxon>
        <taxon>Pezizomycotina</taxon>
        <taxon>Sordariomycetes</taxon>
        <taxon>Sordariomycetidae</taxon>
        <taxon>Sordariales</taxon>
        <taxon>Podosporaceae</taxon>
        <taxon>Podospora</taxon>
    </lineage>
</organism>
<keyword evidence="3" id="KW-0175">Coiled coil</keyword>
<evidence type="ECO:0000313" key="5">
    <source>
        <dbReference type="EMBL" id="KAK4228936.1"/>
    </source>
</evidence>
<feature type="region of interest" description="Disordered" evidence="4">
    <location>
        <begin position="1"/>
        <end position="101"/>
    </location>
</feature>
<feature type="coiled-coil region" evidence="3">
    <location>
        <begin position="138"/>
        <end position="165"/>
    </location>
</feature>